<organism evidence="2">
    <name type="scientific">Xenopsylla cheopis</name>
    <name type="common">Oriental rat flea</name>
    <name type="synonym">Pulex cheopis</name>
    <dbReference type="NCBI Taxonomy" id="163159"/>
    <lineage>
        <taxon>Eukaryota</taxon>
        <taxon>Metazoa</taxon>
        <taxon>Ecdysozoa</taxon>
        <taxon>Arthropoda</taxon>
        <taxon>Hexapoda</taxon>
        <taxon>Insecta</taxon>
        <taxon>Pterygota</taxon>
        <taxon>Neoptera</taxon>
        <taxon>Endopterygota</taxon>
        <taxon>Siphonaptera</taxon>
        <taxon>Pulicidae</taxon>
        <taxon>Xenopsyllinae</taxon>
        <taxon>Xenopsylla</taxon>
    </lineage>
</organism>
<keyword evidence="1" id="KW-0732">Signal</keyword>
<proteinExistence type="evidence at transcript level"/>
<dbReference type="AlphaFoldDB" id="A2IA94"/>
<accession>A2IA94</accession>
<sequence>MVIKWCLNLVLLSIFAICVNSETNKDDLELKFVFVAVRGSAHWPCDYPGGPVIFHMPEQFSRLSWRGREDAYGYGQEISDMYRQRLGVNHWSKKNYLSLGSYSLRTMQAALVLGAGLENKHYKINWQWSEAKKSSTQFPAMQQYLKIYSSQKCPKFVQDVRSNFIRTHKLDPRFLYAYQIFTEDLAGINLSPQRRPEDIWLAYESMFNVFYSYKRRYHHKYRYWKLVREQFKKFSKELMWTSLTATEDLRKMSGGAIVHDVLNDMANITKNKSINDRPDLKLAVLTATQGILAASVVAFAPNGTTLGGKPLGADDLYPEHGAMQVIEVYKQGESSWKIKVLYRKNREECLKPMVISGCENELCDYDKFKSAVKGIDLEEKAHDNLCMKAQE</sequence>
<evidence type="ECO:0000313" key="2">
    <source>
        <dbReference type="EMBL" id="ABM55414.1"/>
    </source>
</evidence>
<feature type="chain" id="PRO_5002644020" evidence="1">
    <location>
        <begin position="22"/>
        <end position="391"/>
    </location>
</feature>
<name>A2IA94_XENCH</name>
<dbReference type="SUPFAM" id="SSF53254">
    <property type="entry name" value="Phosphoglycerate mutase-like"/>
    <property type="match status" value="1"/>
</dbReference>
<evidence type="ECO:0000256" key="1">
    <source>
        <dbReference type="SAM" id="SignalP"/>
    </source>
</evidence>
<dbReference type="GO" id="GO:0016791">
    <property type="term" value="F:phosphatase activity"/>
    <property type="evidence" value="ECO:0007669"/>
    <property type="project" value="UniProtKB-ARBA"/>
</dbReference>
<feature type="signal peptide" evidence="1">
    <location>
        <begin position="1"/>
        <end position="21"/>
    </location>
</feature>
<reference evidence="2" key="1">
    <citation type="journal article" date="2007" name="BMC Genomics">
        <title>An insight into the sialome of the oriental rat flea, Xenopsylla cheopis (Rots).</title>
        <authorList>
            <person name="Andersen J.F."/>
            <person name="Hinnebusch B.J."/>
            <person name="Lucas D.A."/>
            <person name="Conrads T.P."/>
            <person name="Veenstra T.D."/>
            <person name="Pham V.M."/>
            <person name="Ribeiro J.M."/>
        </authorList>
    </citation>
    <scope>NUCLEOTIDE SEQUENCE</scope>
    <source>
        <tissue evidence="2">Salivary gland</tissue>
    </source>
</reference>
<protein>
    <submittedName>
        <fullName evidence="2">Secreted salivary protein</fullName>
    </submittedName>
</protein>
<dbReference type="InterPro" id="IPR029033">
    <property type="entry name" value="His_PPase_superfam"/>
</dbReference>
<dbReference type="EMBL" id="EF179408">
    <property type="protein sequence ID" value="ABM55414.1"/>
    <property type="molecule type" value="mRNA"/>
</dbReference>
<dbReference type="Gene3D" id="3.40.50.1240">
    <property type="entry name" value="Phosphoglycerate mutase-like"/>
    <property type="match status" value="1"/>
</dbReference>